<feature type="transmembrane region" description="Helical" evidence="1">
    <location>
        <begin position="209"/>
        <end position="236"/>
    </location>
</feature>
<keyword evidence="1" id="KW-0472">Membrane</keyword>
<reference evidence="2 3" key="1">
    <citation type="submission" date="2024-09" db="EMBL/GenBank/DDBJ databases">
        <authorList>
            <person name="Sun Q."/>
            <person name="Mori K."/>
        </authorList>
    </citation>
    <scope>NUCLEOTIDE SEQUENCE [LARGE SCALE GENOMIC DNA]</scope>
    <source>
        <strain evidence="2 3">CECT 8300</strain>
    </source>
</reference>
<protein>
    <recommendedName>
        <fullName evidence="4">Glycerophosphoryl diester phosphodiesterase membrane domain-containing protein</fullName>
    </recommendedName>
</protein>
<comment type="caution">
    <text evidence="2">The sequence shown here is derived from an EMBL/GenBank/DDBJ whole genome shotgun (WGS) entry which is preliminary data.</text>
</comment>
<keyword evidence="3" id="KW-1185">Reference proteome</keyword>
<evidence type="ECO:0000313" key="2">
    <source>
        <dbReference type="EMBL" id="MFB9105016.1"/>
    </source>
</evidence>
<sequence length="313" mass="35230">MELYKSRSFNDFFQDTFTFLKENGKHFFKEYFIINGIFLLILAVIGYFFTKFYTDFIFSGVLKGDGSTVIDSYLNENLGVFLGMLFVFIVVGMVAGIVSYAFPAIYFNLYSKNGGANFETRDILDTYKRHIGKLTVYVLCSILISIPAMLVLVICTVILTVTIVGIFALPLLIGAFTLFYGMTLMEYLEGKKGIWESFSYAWTLLKSKFWPAVGSIGLFFLIIYIIQNIISIIPYFFGMASLFTSFGEGSPSDEDISSAMTMVMLVVFFLTFLVSSVLGTVVRVNEGLIFYTLKEENEHVNTKSVIDQIGSGE</sequence>
<evidence type="ECO:0000313" key="3">
    <source>
        <dbReference type="Proteomes" id="UP001589590"/>
    </source>
</evidence>
<feature type="transmembrane region" description="Helical" evidence="1">
    <location>
        <begin position="256"/>
        <end position="282"/>
    </location>
</feature>
<feature type="transmembrane region" description="Helical" evidence="1">
    <location>
        <begin position="136"/>
        <end position="161"/>
    </location>
</feature>
<evidence type="ECO:0008006" key="4">
    <source>
        <dbReference type="Google" id="ProtNLM"/>
    </source>
</evidence>
<feature type="transmembrane region" description="Helical" evidence="1">
    <location>
        <begin position="31"/>
        <end position="49"/>
    </location>
</feature>
<feature type="transmembrane region" description="Helical" evidence="1">
    <location>
        <begin position="167"/>
        <end position="188"/>
    </location>
</feature>
<dbReference type="RefSeq" id="WP_290272847.1">
    <property type="nucleotide sequence ID" value="NZ_JAUFQP010000013.1"/>
</dbReference>
<keyword evidence="1" id="KW-0812">Transmembrane</keyword>
<feature type="transmembrane region" description="Helical" evidence="1">
    <location>
        <begin position="78"/>
        <end position="102"/>
    </location>
</feature>
<dbReference type="EMBL" id="JBHMFA010000005">
    <property type="protein sequence ID" value="MFB9105016.1"/>
    <property type="molecule type" value="Genomic_DNA"/>
</dbReference>
<name>A0ABV5GZU9_9FLAO</name>
<gene>
    <name evidence="2" type="ORF">ACFFU1_08900</name>
</gene>
<keyword evidence="1" id="KW-1133">Transmembrane helix</keyword>
<proteinExistence type="predicted"/>
<organism evidence="2 3">
    <name type="scientific">Algibacter miyuki</name>
    <dbReference type="NCBI Taxonomy" id="1306933"/>
    <lineage>
        <taxon>Bacteria</taxon>
        <taxon>Pseudomonadati</taxon>
        <taxon>Bacteroidota</taxon>
        <taxon>Flavobacteriia</taxon>
        <taxon>Flavobacteriales</taxon>
        <taxon>Flavobacteriaceae</taxon>
        <taxon>Algibacter</taxon>
    </lineage>
</organism>
<dbReference type="Proteomes" id="UP001589590">
    <property type="component" value="Unassembled WGS sequence"/>
</dbReference>
<accession>A0ABV5GZU9</accession>
<evidence type="ECO:0000256" key="1">
    <source>
        <dbReference type="SAM" id="Phobius"/>
    </source>
</evidence>